<protein>
    <submittedName>
        <fullName evidence="4">Cysteine hydrolase</fullName>
    </submittedName>
</protein>
<evidence type="ECO:0000259" key="3">
    <source>
        <dbReference type="Pfam" id="PF00857"/>
    </source>
</evidence>
<name>A0A4Q0I1W5_9FIRM</name>
<evidence type="ECO:0000256" key="1">
    <source>
        <dbReference type="ARBA" id="ARBA00006336"/>
    </source>
</evidence>
<comment type="caution">
    <text evidence="4">The sequence shown here is derived from an EMBL/GenBank/DDBJ whole genome shotgun (WGS) entry which is preliminary data.</text>
</comment>
<evidence type="ECO:0000256" key="2">
    <source>
        <dbReference type="ARBA" id="ARBA00022801"/>
    </source>
</evidence>
<keyword evidence="2 4" id="KW-0378">Hydrolase</keyword>
<dbReference type="OrthoDB" id="257098at2"/>
<dbReference type="RefSeq" id="WP_128706284.1">
    <property type="nucleotide sequence ID" value="NZ_RLII01000022.1"/>
</dbReference>
<dbReference type="InterPro" id="IPR050272">
    <property type="entry name" value="Isochorismatase-like_hydrls"/>
</dbReference>
<organism evidence="4 5">
    <name type="scientific">Acetivibrio mesophilus</name>
    <dbReference type="NCBI Taxonomy" id="2487273"/>
    <lineage>
        <taxon>Bacteria</taxon>
        <taxon>Bacillati</taxon>
        <taxon>Bacillota</taxon>
        <taxon>Clostridia</taxon>
        <taxon>Eubacteriales</taxon>
        <taxon>Oscillospiraceae</taxon>
        <taxon>Acetivibrio</taxon>
    </lineage>
</organism>
<dbReference type="Proteomes" id="UP000289166">
    <property type="component" value="Unassembled WGS sequence"/>
</dbReference>
<sequence>MSKAVLVMDMQNICVGDSHAKFFKYNNKELIAAVNKVIKDNEGNSIIYILTIMKDNLINRLAPFKAFEGTENAELANNIEVVSNYFFKKHKGDAFTNPKLKEKLDELNVDEIEIVGVDGGGCVALTALGAIKAGYKVTINTPAVGTMFHRRASKYNEKLKKLGAKFI</sequence>
<gene>
    <name evidence="4" type="ORF">EFD62_13660</name>
</gene>
<dbReference type="EMBL" id="RLII01000022">
    <property type="protein sequence ID" value="RXE58224.1"/>
    <property type="molecule type" value="Genomic_DNA"/>
</dbReference>
<dbReference type="Gene3D" id="3.40.50.850">
    <property type="entry name" value="Isochorismatase-like"/>
    <property type="match status" value="1"/>
</dbReference>
<dbReference type="InterPro" id="IPR036380">
    <property type="entry name" value="Isochorismatase-like_sf"/>
</dbReference>
<feature type="domain" description="Isochorismatase-like" evidence="3">
    <location>
        <begin position="4"/>
        <end position="165"/>
    </location>
</feature>
<dbReference type="PANTHER" id="PTHR43540:SF6">
    <property type="entry name" value="ISOCHORISMATASE-LIKE DOMAIN-CONTAINING PROTEIN"/>
    <property type="match status" value="1"/>
</dbReference>
<dbReference type="AlphaFoldDB" id="A0A4Q0I1W5"/>
<dbReference type="SUPFAM" id="SSF52499">
    <property type="entry name" value="Isochorismatase-like hydrolases"/>
    <property type="match status" value="1"/>
</dbReference>
<dbReference type="PANTHER" id="PTHR43540">
    <property type="entry name" value="PEROXYUREIDOACRYLATE/UREIDOACRYLATE AMIDOHYDROLASE-RELATED"/>
    <property type="match status" value="1"/>
</dbReference>
<keyword evidence="5" id="KW-1185">Reference proteome</keyword>
<evidence type="ECO:0000313" key="4">
    <source>
        <dbReference type="EMBL" id="RXE58224.1"/>
    </source>
</evidence>
<comment type="similarity">
    <text evidence="1">Belongs to the isochorismatase family.</text>
</comment>
<accession>A0A4Q0I1W5</accession>
<dbReference type="GO" id="GO:0016787">
    <property type="term" value="F:hydrolase activity"/>
    <property type="evidence" value="ECO:0007669"/>
    <property type="project" value="UniProtKB-KW"/>
</dbReference>
<proteinExistence type="inferred from homology"/>
<reference evidence="5" key="1">
    <citation type="submission" date="2018-11" db="EMBL/GenBank/DDBJ databases">
        <title>Genome sequencing of a novel mesophilic and cellulolytic organism within the genus Hungateiclostridium.</title>
        <authorList>
            <person name="Rettenmaier R."/>
            <person name="Liebl W."/>
            <person name="Zverlov V."/>
        </authorList>
    </citation>
    <scope>NUCLEOTIDE SEQUENCE [LARGE SCALE GENOMIC DNA]</scope>
    <source>
        <strain evidence="5">N2K1</strain>
    </source>
</reference>
<dbReference type="Pfam" id="PF00857">
    <property type="entry name" value="Isochorismatase"/>
    <property type="match status" value="1"/>
</dbReference>
<dbReference type="InterPro" id="IPR000868">
    <property type="entry name" value="Isochorismatase-like_dom"/>
</dbReference>
<evidence type="ECO:0000313" key="5">
    <source>
        <dbReference type="Proteomes" id="UP000289166"/>
    </source>
</evidence>